<accession>A0A381V2N9</accession>
<keyword evidence="4" id="KW-0521">NADP</keyword>
<evidence type="ECO:0000256" key="1">
    <source>
        <dbReference type="ARBA" id="ARBA00022630"/>
    </source>
</evidence>
<dbReference type="InterPro" id="IPR052206">
    <property type="entry name" value="Retinol_saturase"/>
</dbReference>
<evidence type="ECO:0000256" key="4">
    <source>
        <dbReference type="ARBA" id="ARBA00022857"/>
    </source>
</evidence>
<dbReference type="SUPFAM" id="SSF51905">
    <property type="entry name" value="FAD/NAD(P)-binding domain"/>
    <property type="match status" value="1"/>
</dbReference>
<evidence type="ECO:0000313" key="6">
    <source>
        <dbReference type="EMBL" id="SVA34474.1"/>
    </source>
</evidence>
<dbReference type="AlphaFoldDB" id="A0A381V2N9"/>
<evidence type="ECO:0008006" key="7">
    <source>
        <dbReference type="Google" id="ProtNLM"/>
    </source>
</evidence>
<dbReference type="EMBL" id="UINC01007657">
    <property type="protein sequence ID" value="SVA34474.1"/>
    <property type="molecule type" value="Genomic_DNA"/>
</dbReference>
<feature type="non-terminal residue" evidence="6">
    <location>
        <position position="210"/>
    </location>
</feature>
<reference evidence="6" key="1">
    <citation type="submission" date="2018-05" db="EMBL/GenBank/DDBJ databases">
        <authorList>
            <person name="Lanie J.A."/>
            <person name="Ng W.-L."/>
            <person name="Kazmierczak K.M."/>
            <person name="Andrzejewski T.M."/>
            <person name="Davidsen T.M."/>
            <person name="Wayne K.J."/>
            <person name="Tettelin H."/>
            <person name="Glass J.I."/>
            <person name="Rusch D."/>
            <person name="Podicherti R."/>
            <person name="Tsui H.-C.T."/>
            <person name="Winkler M.E."/>
        </authorList>
    </citation>
    <scope>NUCLEOTIDE SEQUENCE</scope>
</reference>
<dbReference type="PANTHER" id="PTHR46091">
    <property type="entry name" value="BLR7054 PROTEIN"/>
    <property type="match status" value="1"/>
</dbReference>
<organism evidence="6">
    <name type="scientific">marine metagenome</name>
    <dbReference type="NCBI Taxonomy" id="408172"/>
    <lineage>
        <taxon>unclassified sequences</taxon>
        <taxon>metagenomes</taxon>
        <taxon>ecological metagenomes</taxon>
    </lineage>
</organism>
<protein>
    <recommendedName>
        <fullName evidence="7">FAD-dependent oxidoreductase</fullName>
    </recommendedName>
</protein>
<dbReference type="Gene3D" id="3.50.50.60">
    <property type="entry name" value="FAD/NAD(P)-binding domain"/>
    <property type="match status" value="1"/>
</dbReference>
<gene>
    <name evidence="6" type="ORF">METZ01_LOCUS87328</name>
</gene>
<proteinExistence type="predicted"/>
<dbReference type="Pfam" id="PF13450">
    <property type="entry name" value="NAD_binding_8"/>
    <property type="match status" value="1"/>
</dbReference>
<dbReference type="PANTHER" id="PTHR46091:SF3">
    <property type="entry name" value="AMINE OXIDASE DOMAIN-CONTAINING PROTEIN"/>
    <property type="match status" value="1"/>
</dbReference>
<dbReference type="InterPro" id="IPR036188">
    <property type="entry name" value="FAD/NAD-bd_sf"/>
</dbReference>
<evidence type="ECO:0000256" key="2">
    <source>
        <dbReference type="ARBA" id="ARBA00022729"/>
    </source>
</evidence>
<sequence>MALKKWQGYRSELASEQYDAIIIGSGISGLTCAALLAQEGKKVLLLEKHFKVGGWTHTFRRNNYEWDVGIHYIGEVHKPWSPIRRLFDRISDGELKWHKMDDNYDRIIFPDKHYNFICPKTRFIKELSDYFPDEKQAIQDYIKLIGQSVKTGVSYFGNKALPNLISNLSYPFMTRKFMSFAGRTTYDVISGLTKNEKLMGVLTGQWGDHG</sequence>
<evidence type="ECO:0000256" key="3">
    <source>
        <dbReference type="ARBA" id="ARBA00022827"/>
    </source>
</evidence>
<keyword evidence="5" id="KW-0520">NAD</keyword>
<keyword evidence="1" id="KW-0285">Flavoprotein</keyword>
<name>A0A381V2N9_9ZZZZ</name>
<keyword evidence="2" id="KW-0732">Signal</keyword>
<evidence type="ECO:0000256" key="5">
    <source>
        <dbReference type="ARBA" id="ARBA00023027"/>
    </source>
</evidence>
<keyword evidence="3" id="KW-0274">FAD</keyword>